<keyword evidence="2" id="KW-0472">Membrane</keyword>
<dbReference type="AlphaFoldDB" id="A0AAV5QEM2"/>
<feature type="transmembrane region" description="Helical" evidence="2">
    <location>
        <begin position="105"/>
        <end position="123"/>
    </location>
</feature>
<dbReference type="GeneID" id="90071088"/>
<protein>
    <submittedName>
        <fullName evidence="3">Uncharacterized protein</fullName>
    </submittedName>
</protein>
<keyword evidence="4" id="KW-1185">Reference proteome</keyword>
<accession>A0AAV5QEM2</accession>
<feature type="region of interest" description="Disordered" evidence="1">
    <location>
        <begin position="1"/>
        <end position="57"/>
    </location>
</feature>
<dbReference type="Proteomes" id="UP001360560">
    <property type="component" value="Unassembled WGS sequence"/>
</dbReference>
<feature type="region of interest" description="Disordered" evidence="1">
    <location>
        <begin position="127"/>
        <end position="152"/>
    </location>
</feature>
<dbReference type="RefSeq" id="XP_064850109.1">
    <property type="nucleotide sequence ID" value="XM_064994037.1"/>
</dbReference>
<evidence type="ECO:0000313" key="3">
    <source>
        <dbReference type="EMBL" id="GMM33109.1"/>
    </source>
</evidence>
<sequence>MPVDKPPSYSSTATSNQLPSTEFDSNSSHSTSPPEYVQVTAPPPAYRSSPRIARNMGPFGIQEEDPMVWGNELDRISNSITRSAIYQIIMKEPQKPMTIEKKIKSGAYLLAVVIFIIICAYLFSNTSSGSKKGSHQPTEDYETDDDFIQFST</sequence>
<comment type="caution">
    <text evidence="3">The sequence shown here is derived from an EMBL/GenBank/DDBJ whole genome shotgun (WGS) entry which is preliminary data.</text>
</comment>
<reference evidence="3 4" key="1">
    <citation type="journal article" date="2023" name="Elife">
        <title>Identification of key yeast species and microbe-microbe interactions impacting larval growth of Drosophila in the wild.</title>
        <authorList>
            <person name="Mure A."/>
            <person name="Sugiura Y."/>
            <person name="Maeda R."/>
            <person name="Honda K."/>
            <person name="Sakurai N."/>
            <person name="Takahashi Y."/>
            <person name="Watada M."/>
            <person name="Katoh T."/>
            <person name="Gotoh A."/>
            <person name="Gotoh Y."/>
            <person name="Taniguchi I."/>
            <person name="Nakamura K."/>
            <person name="Hayashi T."/>
            <person name="Katayama T."/>
            <person name="Uemura T."/>
            <person name="Hattori Y."/>
        </authorList>
    </citation>
    <scope>NUCLEOTIDE SEQUENCE [LARGE SCALE GENOMIC DNA]</scope>
    <source>
        <strain evidence="3 4">SC-9</strain>
    </source>
</reference>
<keyword evidence="2" id="KW-0812">Transmembrane</keyword>
<dbReference type="EMBL" id="BTFZ01000001">
    <property type="protein sequence ID" value="GMM33109.1"/>
    <property type="molecule type" value="Genomic_DNA"/>
</dbReference>
<proteinExistence type="predicted"/>
<evidence type="ECO:0000256" key="2">
    <source>
        <dbReference type="SAM" id="Phobius"/>
    </source>
</evidence>
<evidence type="ECO:0000313" key="4">
    <source>
        <dbReference type="Proteomes" id="UP001360560"/>
    </source>
</evidence>
<gene>
    <name evidence="3" type="ORF">DASC09_004340</name>
</gene>
<feature type="compositionally biased region" description="Acidic residues" evidence="1">
    <location>
        <begin position="139"/>
        <end position="152"/>
    </location>
</feature>
<name>A0AAV5QEM2_9ASCO</name>
<evidence type="ECO:0000256" key="1">
    <source>
        <dbReference type="SAM" id="MobiDB-lite"/>
    </source>
</evidence>
<keyword evidence="2" id="KW-1133">Transmembrane helix</keyword>
<feature type="compositionally biased region" description="Polar residues" evidence="1">
    <location>
        <begin position="8"/>
        <end position="33"/>
    </location>
</feature>
<organism evidence="3 4">
    <name type="scientific">Saccharomycopsis crataegensis</name>
    <dbReference type="NCBI Taxonomy" id="43959"/>
    <lineage>
        <taxon>Eukaryota</taxon>
        <taxon>Fungi</taxon>
        <taxon>Dikarya</taxon>
        <taxon>Ascomycota</taxon>
        <taxon>Saccharomycotina</taxon>
        <taxon>Saccharomycetes</taxon>
        <taxon>Saccharomycopsidaceae</taxon>
        <taxon>Saccharomycopsis</taxon>
    </lineage>
</organism>